<gene>
    <name evidence="1" type="ORF">E9229_003387</name>
</gene>
<evidence type="ECO:0000313" key="2">
    <source>
        <dbReference type="Proteomes" id="UP000523000"/>
    </source>
</evidence>
<name>A0A839QMY8_9MICC</name>
<dbReference type="GO" id="GO:0008233">
    <property type="term" value="F:peptidase activity"/>
    <property type="evidence" value="ECO:0007669"/>
    <property type="project" value="UniProtKB-KW"/>
</dbReference>
<accession>A0A839QMY8</accession>
<dbReference type="GO" id="GO:0006508">
    <property type="term" value="P:proteolysis"/>
    <property type="evidence" value="ECO:0007669"/>
    <property type="project" value="UniProtKB-KW"/>
</dbReference>
<keyword evidence="1" id="KW-0645">Protease</keyword>
<comment type="caution">
    <text evidence="1">The sequence shown here is derived from an EMBL/GenBank/DDBJ whole genome shotgun (WGS) entry which is preliminary data.</text>
</comment>
<dbReference type="RefSeq" id="WP_183512692.1">
    <property type="nucleotide sequence ID" value="NZ_BAABGK010000040.1"/>
</dbReference>
<dbReference type="EMBL" id="JACHVS010000002">
    <property type="protein sequence ID" value="MBB2997140.1"/>
    <property type="molecule type" value="Genomic_DNA"/>
</dbReference>
<dbReference type="SUPFAM" id="SSF48452">
    <property type="entry name" value="TPR-like"/>
    <property type="match status" value="1"/>
</dbReference>
<dbReference type="Gene3D" id="1.25.40.10">
    <property type="entry name" value="Tetratricopeptide repeat domain"/>
    <property type="match status" value="1"/>
</dbReference>
<keyword evidence="1" id="KW-0378">Hydrolase</keyword>
<dbReference type="InterPro" id="IPR011990">
    <property type="entry name" value="TPR-like_helical_dom_sf"/>
</dbReference>
<keyword evidence="2" id="KW-1185">Reference proteome</keyword>
<reference evidence="1 2" key="1">
    <citation type="submission" date="2020-08" db="EMBL/GenBank/DDBJ databases">
        <title>Sequencing the genomes of 1000 actinobacteria strains.</title>
        <authorList>
            <person name="Klenk H.-P."/>
        </authorList>
    </citation>
    <scope>NUCLEOTIDE SEQUENCE [LARGE SCALE GENOMIC DNA]</scope>
    <source>
        <strain evidence="1 2">DSM 22826</strain>
    </source>
</reference>
<organism evidence="1 2">
    <name type="scientific">Paeniglutamicibacter cryotolerans</name>
    <dbReference type="NCBI Taxonomy" id="670079"/>
    <lineage>
        <taxon>Bacteria</taxon>
        <taxon>Bacillati</taxon>
        <taxon>Actinomycetota</taxon>
        <taxon>Actinomycetes</taxon>
        <taxon>Micrococcales</taxon>
        <taxon>Micrococcaceae</taxon>
        <taxon>Paeniglutamicibacter</taxon>
    </lineage>
</organism>
<sequence length="165" mass="17518">MSGVRGIDTGIPGVRIDGRSLLPVIVDEQLAARTLATGSAGDRTVVLLARGDVLAASELVAETRLHEPRNFRMRVLDADVTRAAGDPQRAINRLRTLLTEYAGTPEEAVLQHHLGLAYFGTGDFHAAHTRFTLALELREAAGAPEFLIASSRSSLAAADARLPGA</sequence>
<protein>
    <submittedName>
        <fullName evidence="1">Putative Zn-dependent protease</fullName>
    </submittedName>
</protein>
<proteinExistence type="predicted"/>
<dbReference type="AlphaFoldDB" id="A0A839QMY8"/>
<evidence type="ECO:0000313" key="1">
    <source>
        <dbReference type="EMBL" id="MBB2997140.1"/>
    </source>
</evidence>
<dbReference type="Proteomes" id="UP000523000">
    <property type="component" value="Unassembled WGS sequence"/>
</dbReference>